<proteinExistence type="predicted"/>
<dbReference type="PROSITE" id="PS51379">
    <property type="entry name" value="4FE4S_FER_2"/>
    <property type="match status" value="1"/>
</dbReference>
<keyword evidence="6 12" id="KW-0479">Metal-binding</keyword>
<evidence type="ECO:0000256" key="9">
    <source>
        <dbReference type="ARBA" id="ARBA00023004"/>
    </source>
</evidence>
<feature type="domain" description="4Fe-4S ferredoxin-type" evidence="13">
    <location>
        <begin position="31"/>
        <end position="60"/>
    </location>
</feature>
<keyword evidence="7" id="KW-0677">Repeat</keyword>
<dbReference type="Gene3D" id="3.30.70.20">
    <property type="match status" value="1"/>
</dbReference>
<reference evidence="14" key="1">
    <citation type="submission" date="2021-11" db="EMBL/GenBank/DDBJ databases">
        <title>Development of a sustainable strategy for remediation of hydrocarbon-contaminated territories based on the waste exchange concept.</title>
        <authorList>
            <person name="Elkin A."/>
        </authorList>
    </citation>
    <scope>NUCLEOTIDE SEQUENCE</scope>
    <source>
        <strain evidence="14">IEGM 757</strain>
    </source>
</reference>
<evidence type="ECO:0000313" key="15">
    <source>
        <dbReference type="Proteomes" id="UP001198630"/>
    </source>
</evidence>
<dbReference type="RefSeq" id="WP_159417007.1">
    <property type="nucleotide sequence ID" value="NZ_CP027557.1"/>
</dbReference>
<dbReference type="InterPro" id="IPR017896">
    <property type="entry name" value="4Fe4S_Fe-S-bd"/>
</dbReference>
<comment type="function">
    <text evidence="2 12">Ferredoxins are iron-sulfur proteins that transfer electrons in a wide variety of metabolic reactions.</text>
</comment>
<protein>
    <recommendedName>
        <fullName evidence="3 12">Ferredoxin</fullName>
    </recommendedName>
</protein>
<evidence type="ECO:0000256" key="2">
    <source>
        <dbReference type="ARBA" id="ARBA00003532"/>
    </source>
</evidence>
<sequence>MAYVITSSCIDETDKSCMEECPVDCIYEGDRMMYIHPDECVECGRCEPACPVISIFHEEDVPDERRAFVEINAEFFSSIGSPGGARKIGRVGVDHPVVASWSDD</sequence>
<dbReference type="GO" id="GO:0051539">
    <property type="term" value="F:4 iron, 4 sulfur cluster binding"/>
    <property type="evidence" value="ECO:0007669"/>
    <property type="project" value="UniProtKB-UniRule"/>
</dbReference>
<dbReference type="InterPro" id="IPR054830">
    <property type="entry name" value="FdxA_Actino"/>
</dbReference>
<dbReference type="Pfam" id="PF00037">
    <property type="entry name" value="Fer4"/>
    <property type="match status" value="1"/>
</dbReference>
<evidence type="ECO:0000256" key="4">
    <source>
        <dbReference type="ARBA" id="ARBA00022448"/>
    </source>
</evidence>
<gene>
    <name evidence="14" type="ORF">LQ384_09455</name>
</gene>
<evidence type="ECO:0000259" key="13">
    <source>
        <dbReference type="PROSITE" id="PS51379"/>
    </source>
</evidence>
<evidence type="ECO:0000256" key="7">
    <source>
        <dbReference type="ARBA" id="ARBA00022737"/>
    </source>
</evidence>
<dbReference type="EMBL" id="JAJNCO010000004">
    <property type="protein sequence ID" value="MCD2111323.1"/>
    <property type="molecule type" value="Genomic_DNA"/>
</dbReference>
<dbReference type="AlphaFoldDB" id="A0AAW4XD59"/>
<evidence type="ECO:0000256" key="3">
    <source>
        <dbReference type="ARBA" id="ARBA00013529"/>
    </source>
</evidence>
<dbReference type="GO" id="GO:0009055">
    <property type="term" value="F:electron transfer activity"/>
    <property type="evidence" value="ECO:0007669"/>
    <property type="project" value="UniProtKB-UniRule"/>
</dbReference>
<comment type="cofactor">
    <cofactor evidence="12">
        <name>[3Fe-4S] cluster</name>
        <dbReference type="ChEBI" id="CHEBI:21137"/>
    </cofactor>
    <text evidence="12">Binds 1 [3Fe-4S] cluster.</text>
</comment>
<evidence type="ECO:0000256" key="12">
    <source>
        <dbReference type="RuleBase" id="RU365098"/>
    </source>
</evidence>
<dbReference type="InterPro" id="IPR000813">
    <property type="entry name" value="7Fe_ferredoxin"/>
</dbReference>
<keyword evidence="8 12" id="KW-0249">Electron transport</keyword>
<dbReference type="PANTHER" id="PTHR42859:SF2">
    <property type="entry name" value="FERREDOXIN"/>
    <property type="match status" value="1"/>
</dbReference>
<evidence type="ECO:0000256" key="1">
    <source>
        <dbReference type="ARBA" id="ARBA00001966"/>
    </source>
</evidence>
<evidence type="ECO:0000256" key="6">
    <source>
        <dbReference type="ARBA" id="ARBA00022723"/>
    </source>
</evidence>
<dbReference type="NCBIfam" id="NF045480">
    <property type="entry name" value="FdxA_Actino"/>
    <property type="match status" value="1"/>
</dbReference>
<keyword evidence="10 12" id="KW-0411">Iron-sulfur</keyword>
<dbReference type="InterPro" id="IPR050294">
    <property type="entry name" value="RnfB_subfamily"/>
</dbReference>
<name>A0AAW4XD59_RHORH</name>
<keyword evidence="4 12" id="KW-0813">Transport</keyword>
<dbReference type="PANTHER" id="PTHR42859">
    <property type="entry name" value="OXIDOREDUCTASE"/>
    <property type="match status" value="1"/>
</dbReference>
<organism evidence="14 15">
    <name type="scientific">Rhodococcus rhodochrous</name>
    <dbReference type="NCBI Taxonomy" id="1829"/>
    <lineage>
        <taxon>Bacteria</taxon>
        <taxon>Bacillati</taxon>
        <taxon>Actinomycetota</taxon>
        <taxon>Actinomycetes</taxon>
        <taxon>Mycobacteriales</taxon>
        <taxon>Nocardiaceae</taxon>
        <taxon>Rhodococcus</taxon>
    </lineage>
</organism>
<dbReference type="PRINTS" id="PR00354">
    <property type="entry name" value="7FE8SFRDOXIN"/>
</dbReference>
<accession>A0AAW4XD59</accession>
<evidence type="ECO:0000256" key="5">
    <source>
        <dbReference type="ARBA" id="ARBA00022485"/>
    </source>
</evidence>
<dbReference type="InterPro" id="IPR017900">
    <property type="entry name" value="4Fe4S_Fe_S_CS"/>
</dbReference>
<dbReference type="SUPFAM" id="SSF54862">
    <property type="entry name" value="4Fe-4S ferredoxins"/>
    <property type="match status" value="1"/>
</dbReference>
<evidence type="ECO:0000256" key="10">
    <source>
        <dbReference type="ARBA" id="ARBA00023014"/>
    </source>
</evidence>
<evidence type="ECO:0000313" key="14">
    <source>
        <dbReference type="EMBL" id="MCD2111323.1"/>
    </source>
</evidence>
<keyword evidence="9 12" id="KW-0408">Iron</keyword>
<evidence type="ECO:0000256" key="8">
    <source>
        <dbReference type="ARBA" id="ARBA00022982"/>
    </source>
</evidence>
<dbReference type="GO" id="GO:0046872">
    <property type="term" value="F:metal ion binding"/>
    <property type="evidence" value="ECO:0007669"/>
    <property type="project" value="UniProtKB-UniRule"/>
</dbReference>
<keyword evidence="11 12" id="KW-0003">3Fe-4S</keyword>
<dbReference type="Proteomes" id="UP001198630">
    <property type="component" value="Unassembled WGS sequence"/>
</dbReference>
<dbReference type="PROSITE" id="PS00198">
    <property type="entry name" value="4FE4S_FER_1"/>
    <property type="match status" value="1"/>
</dbReference>
<comment type="caution">
    <text evidence="14">The sequence shown here is derived from an EMBL/GenBank/DDBJ whole genome shotgun (WGS) entry which is preliminary data.</text>
</comment>
<keyword evidence="5 12" id="KW-0004">4Fe-4S</keyword>
<comment type="cofactor">
    <cofactor evidence="1 12">
        <name>[4Fe-4S] cluster</name>
        <dbReference type="ChEBI" id="CHEBI:49883"/>
    </cofactor>
</comment>
<evidence type="ECO:0000256" key="11">
    <source>
        <dbReference type="ARBA" id="ARBA00023291"/>
    </source>
</evidence>
<dbReference type="GO" id="GO:0051538">
    <property type="term" value="F:3 iron, 4 sulfur cluster binding"/>
    <property type="evidence" value="ECO:0007669"/>
    <property type="project" value="UniProtKB-UniRule"/>
</dbReference>